<dbReference type="AlphaFoldDB" id="A0A6A6V4A0"/>
<feature type="region of interest" description="Disordered" evidence="1">
    <location>
        <begin position="171"/>
        <end position="224"/>
    </location>
</feature>
<keyword evidence="2" id="KW-1133">Transmembrane helix</keyword>
<protein>
    <submittedName>
        <fullName evidence="3">Uncharacterized protein</fullName>
    </submittedName>
</protein>
<reference evidence="3" key="1">
    <citation type="journal article" date="2020" name="Stud. Mycol.">
        <title>101 Dothideomycetes genomes: a test case for predicting lifestyles and emergence of pathogens.</title>
        <authorList>
            <person name="Haridas S."/>
            <person name="Albert R."/>
            <person name="Binder M."/>
            <person name="Bloem J."/>
            <person name="Labutti K."/>
            <person name="Salamov A."/>
            <person name="Andreopoulos B."/>
            <person name="Baker S."/>
            <person name="Barry K."/>
            <person name="Bills G."/>
            <person name="Bluhm B."/>
            <person name="Cannon C."/>
            <person name="Castanera R."/>
            <person name="Culley D."/>
            <person name="Daum C."/>
            <person name="Ezra D."/>
            <person name="Gonzalez J."/>
            <person name="Henrissat B."/>
            <person name="Kuo A."/>
            <person name="Liang C."/>
            <person name="Lipzen A."/>
            <person name="Lutzoni F."/>
            <person name="Magnuson J."/>
            <person name="Mondo S."/>
            <person name="Nolan M."/>
            <person name="Ohm R."/>
            <person name="Pangilinan J."/>
            <person name="Park H.-J."/>
            <person name="Ramirez L."/>
            <person name="Alfaro M."/>
            <person name="Sun H."/>
            <person name="Tritt A."/>
            <person name="Yoshinaga Y."/>
            <person name="Zwiers L.-H."/>
            <person name="Turgeon B."/>
            <person name="Goodwin S."/>
            <person name="Spatafora J."/>
            <person name="Crous P."/>
            <person name="Grigoriev I."/>
        </authorList>
    </citation>
    <scope>NUCLEOTIDE SEQUENCE</scope>
    <source>
        <strain evidence="3">CBS 119925</strain>
    </source>
</reference>
<keyword evidence="4" id="KW-1185">Reference proteome</keyword>
<evidence type="ECO:0000313" key="4">
    <source>
        <dbReference type="Proteomes" id="UP000799440"/>
    </source>
</evidence>
<feature type="transmembrane region" description="Helical" evidence="2">
    <location>
        <begin position="74"/>
        <end position="98"/>
    </location>
</feature>
<gene>
    <name evidence="3" type="ORF">M011DRAFT_171746</name>
</gene>
<evidence type="ECO:0000256" key="2">
    <source>
        <dbReference type="SAM" id="Phobius"/>
    </source>
</evidence>
<dbReference type="Proteomes" id="UP000799440">
    <property type="component" value="Unassembled WGS sequence"/>
</dbReference>
<feature type="compositionally biased region" description="Basic and acidic residues" evidence="1">
    <location>
        <begin position="215"/>
        <end position="224"/>
    </location>
</feature>
<dbReference type="EMBL" id="MU006589">
    <property type="protein sequence ID" value="KAF2744370.1"/>
    <property type="molecule type" value="Genomic_DNA"/>
</dbReference>
<feature type="compositionally biased region" description="Basic and acidic residues" evidence="1">
    <location>
        <begin position="123"/>
        <end position="132"/>
    </location>
</feature>
<accession>A0A6A6V4A0</accession>
<evidence type="ECO:0000313" key="3">
    <source>
        <dbReference type="EMBL" id="KAF2744370.1"/>
    </source>
</evidence>
<organism evidence="3 4">
    <name type="scientific">Sporormia fimetaria CBS 119925</name>
    <dbReference type="NCBI Taxonomy" id="1340428"/>
    <lineage>
        <taxon>Eukaryota</taxon>
        <taxon>Fungi</taxon>
        <taxon>Dikarya</taxon>
        <taxon>Ascomycota</taxon>
        <taxon>Pezizomycotina</taxon>
        <taxon>Dothideomycetes</taxon>
        <taxon>Pleosporomycetidae</taxon>
        <taxon>Pleosporales</taxon>
        <taxon>Sporormiaceae</taxon>
        <taxon>Sporormia</taxon>
    </lineage>
</organism>
<name>A0A6A6V4A0_9PLEO</name>
<keyword evidence="2" id="KW-0472">Membrane</keyword>
<proteinExistence type="predicted"/>
<feature type="compositionally biased region" description="Pro residues" evidence="1">
    <location>
        <begin position="104"/>
        <end position="122"/>
    </location>
</feature>
<keyword evidence="2" id="KW-0812">Transmembrane</keyword>
<sequence>MLHLPSTYPQPIHQRITRLPLSKPILSSFPQSAYPMTRHSPDPQSPFYKPPFLFLPLQTNPLCSLSTHATMDPALALTIFLTAILILTIFLTSIYIILTLMRTPPPSPSSSPSPPQSPSPREPPSRDSHYDADTESVSSNNDGRNADRSGRQRGGFAGWYDWMMRRGIVRRDGHGDGPDSDDDETRRLNGEQLSSGGTGNEQGGSRTPQRVYVSRFREEVGEGE</sequence>
<feature type="region of interest" description="Disordered" evidence="1">
    <location>
        <begin position="104"/>
        <end position="152"/>
    </location>
</feature>
<evidence type="ECO:0000256" key="1">
    <source>
        <dbReference type="SAM" id="MobiDB-lite"/>
    </source>
</evidence>